<dbReference type="Proteomes" id="UP000245959">
    <property type="component" value="Unassembled WGS sequence"/>
</dbReference>
<sequence length="706" mass="79955">MKYLWVLSAFVMGMAVSAAEPLFDIARSRPEHYQPLGTGKTAYEIRGDKLLVTIPPAVDTPWPGIIVKPQKGRCFDFSGGSVVAVDVRNLSNRPTRLQVEAVTLSNRPGREFEYQVPGGIALNPGETATLRLPYLRAGNFGAGWAPAGLMATFDGFDERLHHLDVTKVEQLRFFIHNNEFEQKFELSGFRLEEPSAPLPAALASAAAFYPCIDRFGQYKHADWPGKLKNESDLQKGAAEEAAELDAQPKISGRTVYGGWADGPTLRATGHFYPARYKGKWYLVDPSGKLFWSFGLNCITYRYDTGLDLRERYFEWLPGRDDPRFGTLYDIGNPAARFYKERGLRPKTFDFYRANLIRKYGDRYIEKWTERTNRRLESWGFNTLGGWSCDEIVRESRIPYVAQVYAYGAPHLEGDDGFWYKFHEVFSPDFQKAIEENLRRNVEMLDDPYCIGFFVDNEISWGGETGLSRSVLLSPAKQPSKIAFMRFLKETHGSVSKLNLVWKTDFRSWDDLLESTVLPDVRFAGKDMREFNNMLVDRYFKLCRDAVKAVAPGKLYLGCRFAFGGHPVAVRHAAKYADVLSFNHYLYSVGNITLPEGIDKPIIIGEFHFGVPGYGPPHPGLCAVASQADRVRALERYVESALYNPLIVGAHYFRFADEMATGRSFDCENMQTGLVTVTDTPYREMVEGIRELSSRLYEIRAGEGRGQ</sequence>
<dbReference type="EMBL" id="QEKH01000004">
    <property type="protein sequence ID" value="PVY44919.1"/>
    <property type="molecule type" value="Genomic_DNA"/>
</dbReference>
<proteinExistence type="predicted"/>
<dbReference type="Gene3D" id="3.20.20.80">
    <property type="entry name" value="Glycosidases"/>
    <property type="match status" value="1"/>
</dbReference>
<feature type="signal peptide" evidence="1">
    <location>
        <begin position="1"/>
        <end position="18"/>
    </location>
</feature>
<organism evidence="2 3">
    <name type="scientific">Victivallis vadensis</name>
    <dbReference type="NCBI Taxonomy" id="172901"/>
    <lineage>
        <taxon>Bacteria</taxon>
        <taxon>Pseudomonadati</taxon>
        <taxon>Lentisphaerota</taxon>
        <taxon>Lentisphaeria</taxon>
        <taxon>Victivallales</taxon>
        <taxon>Victivallaceae</taxon>
        <taxon>Victivallis</taxon>
    </lineage>
</organism>
<dbReference type="AlphaFoldDB" id="A0A2U1B8C9"/>
<reference evidence="2 3" key="1">
    <citation type="submission" date="2018-04" db="EMBL/GenBank/DDBJ databases">
        <title>Genomic Encyclopedia of Type Strains, Phase IV (KMG-IV): sequencing the most valuable type-strain genomes for metagenomic binning, comparative biology and taxonomic classification.</title>
        <authorList>
            <person name="Goeker M."/>
        </authorList>
    </citation>
    <scope>NUCLEOTIDE SEQUENCE [LARGE SCALE GENOMIC DNA]</scope>
    <source>
        <strain evidence="2 3">DSM 14823</strain>
    </source>
</reference>
<gene>
    <name evidence="2" type="ORF">C8D82_10463</name>
</gene>
<accession>A0A2U1B8C9</accession>
<evidence type="ECO:0000313" key="3">
    <source>
        <dbReference type="Proteomes" id="UP000245959"/>
    </source>
</evidence>
<evidence type="ECO:0000313" key="2">
    <source>
        <dbReference type="EMBL" id="PVY44919.1"/>
    </source>
</evidence>
<protein>
    <recommendedName>
        <fullName evidence="4">Beta-galactosidase-like protein</fullName>
    </recommendedName>
</protein>
<dbReference type="SUPFAM" id="SSF51445">
    <property type="entry name" value="(Trans)glycosidases"/>
    <property type="match status" value="1"/>
</dbReference>
<comment type="caution">
    <text evidence="2">The sequence shown here is derived from an EMBL/GenBank/DDBJ whole genome shotgun (WGS) entry which is preliminary data.</text>
</comment>
<evidence type="ECO:0008006" key="4">
    <source>
        <dbReference type="Google" id="ProtNLM"/>
    </source>
</evidence>
<dbReference type="Gene3D" id="2.60.120.430">
    <property type="entry name" value="Galactose-binding lectin"/>
    <property type="match status" value="1"/>
</dbReference>
<keyword evidence="3" id="KW-1185">Reference proteome</keyword>
<evidence type="ECO:0000256" key="1">
    <source>
        <dbReference type="SAM" id="SignalP"/>
    </source>
</evidence>
<dbReference type="RefSeq" id="WP_116882910.1">
    <property type="nucleotide sequence ID" value="NZ_CABMMC010000189.1"/>
</dbReference>
<keyword evidence="1" id="KW-0732">Signal</keyword>
<dbReference type="OrthoDB" id="9760450at2"/>
<dbReference type="GeneID" id="78294233"/>
<dbReference type="InterPro" id="IPR017853">
    <property type="entry name" value="GH"/>
</dbReference>
<name>A0A2U1B8C9_9BACT</name>
<feature type="chain" id="PRO_5015432734" description="Beta-galactosidase-like protein" evidence="1">
    <location>
        <begin position="19"/>
        <end position="706"/>
    </location>
</feature>